<gene>
    <name evidence="1" type="ORF">H6G83_31410</name>
</gene>
<organism evidence="1 2">
    <name type="scientific">Anabaena azotica FACHB-119</name>
    <dbReference type="NCBI Taxonomy" id="947527"/>
    <lineage>
        <taxon>Bacteria</taxon>
        <taxon>Bacillati</taxon>
        <taxon>Cyanobacteriota</taxon>
        <taxon>Cyanophyceae</taxon>
        <taxon>Nostocales</taxon>
        <taxon>Nostocaceae</taxon>
        <taxon>Anabaena</taxon>
        <taxon>Anabaena azotica</taxon>
    </lineage>
</organism>
<dbReference type="Proteomes" id="UP000661112">
    <property type="component" value="Unassembled WGS sequence"/>
</dbReference>
<reference evidence="1 2" key="1">
    <citation type="journal article" date="2020" name="ISME J.">
        <title>Comparative genomics reveals insights into cyanobacterial evolution and habitat adaptation.</title>
        <authorList>
            <person name="Chen M.Y."/>
            <person name="Teng W.K."/>
            <person name="Zhao L."/>
            <person name="Hu C.X."/>
            <person name="Zhou Y.K."/>
            <person name="Han B.P."/>
            <person name="Song L.R."/>
            <person name="Shu W.S."/>
        </authorList>
    </citation>
    <scope>NUCLEOTIDE SEQUENCE [LARGE SCALE GENOMIC DNA]</scope>
    <source>
        <strain evidence="1 2">FACHB-119</strain>
    </source>
</reference>
<proteinExistence type="predicted"/>
<sequence>MNQPSVRANLTPEYGYAVIGENFVKELRENRARRISGLTMTATTTPALTDNKTLNEVVHDS</sequence>
<evidence type="ECO:0000313" key="1">
    <source>
        <dbReference type="EMBL" id="MBD2505060.1"/>
    </source>
</evidence>
<name>A0ABR8DCV1_9NOST</name>
<comment type="caution">
    <text evidence="1">The sequence shown here is derived from an EMBL/GenBank/DDBJ whole genome shotgun (WGS) entry which is preliminary data.</text>
</comment>
<accession>A0ABR8DCV1</accession>
<dbReference type="EMBL" id="JACJSG010000068">
    <property type="protein sequence ID" value="MBD2505060.1"/>
    <property type="molecule type" value="Genomic_DNA"/>
</dbReference>
<keyword evidence="2" id="KW-1185">Reference proteome</keyword>
<dbReference type="RefSeq" id="WP_190479493.1">
    <property type="nucleotide sequence ID" value="NZ_JACJSG010000068.1"/>
</dbReference>
<evidence type="ECO:0000313" key="2">
    <source>
        <dbReference type="Proteomes" id="UP000661112"/>
    </source>
</evidence>
<protein>
    <submittedName>
        <fullName evidence="1">Uncharacterized protein</fullName>
    </submittedName>
</protein>